<dbReference type="SUPFAM" id="SSF52172">
    <property type="entry name" value="CheY-like"/>
    <property type="match status" value="1"/>
</dbReference>
<reference evidence="4 5" key="1">
    <citation type="journal article" date="2018" name="Arch. Microbiol.">
        <title>New insights into the metabolic potential of the phototrophic purple bacterium Rhodopila globiformis DSM 161(T) from its draft genome sequence and evidence for a vanadium-dependent nitrogenase.</title>
        <authorList>
            <person name="Imhoff J.F."/>
            <person name="Rahn T."/>
            <person name="Kunzel S."/>
            <person name="Neulinger S.C."/>
        </authorList>
    </citation>
    <scope>NUCLEOTIDE SEQUENCE [LARGE SCALE GENOMIC DNA]</scope>
    <source>
        <strain evidence="4 5">DSM 16996</strain>
    </source>
</reference>
<keyword evidence="5" id="KW-1185">Reference proteome</keyword>
<dbReference type="GO" id="GO:0000160">
    <property type="term" value="P:phosphorelay signal transduction system"/>
    <property type="evidence" value="ECO:0007669"/>
    <property type="project" value="InterPro"/>
</dbReference>
<dbReference type="AlphaFoldDB" id="A0A2S6NCF6"/>
<evidence type="ECO:0000256" key="2">
    <source>
        <dbReference type="PROSITE-ProRule" id="PRU00169"/>
    </source>
</evidence>
<dbReference type="SMART" id="SM00448">
    <property type="entry name" value="REC"/>
    <property type="match status" value="1"/>
</dbReference>
<proteinExistence type="predicted"/>
<evidence type="ECO:0000259" key="3">
    <source>
        <dbReference type="PROSITE" id="PS50110"/>
    </source>
</evidence>
<dbReference type="InterPro" id="IPR011006">
    <property type="entry name" value="CheY-like_superfamily"/>
</dbReference>
<dbReference type="InterPro" id="IPR050595">
    <property type="entry name" value="Bact_response_regulator"/>
</dbReference>
<dbReference type="PROSITE" id="PS50110">
    <property type="entry name" value="RESPONSE_REGULATORY"/>
    <property type="match status" value="1"/>
</dbReference>
<dbReference type="InterPro" id="IPR001789">
    <property type="entry name" value="Sig_transdc_resp-reg_receiver"/>
</dbReference>
<name>A0A2S6NCF6_9HYPH</name>
<dbReference type="OrthoDB" id="9786548at2"/>
<dbReference type="Proteomes" id="UP000239089">
    <property type="component" value="Unassembled WGS sequence"/>
</dbReference>
<dbReference type="Pfam" id="PF00072">
    <property type="entry name" value="Response_reg"/>
    <property type="match status" value="1"/>
</dbReference>
<organism evidence="4 5">
    <name type="scientific">Rhodoblastus sphagnicola</name>
    <dbReference type="NCBI Taxonomy" id="333368"/>
    <lineage>
        <taxon>Bacteria</taxon>
        <taxon>Pseudomonadati</taxon>
        <taxon>Pseudomonadota</taxon>
        <taxon>Alphaproteobacteria</taxon>
        <taxon>Hyphomicrobiales</taxon>
        <taxon>Rhodoblastaceae</taxon>
        <taxon>Rhodoblastus</taxon>
    </lineage>
</organism>
<dbReference type="PANTHER" id="PTHR44591">
    <property type="entry name" value="STRESS RESPONSE REGULATOR PROTEIN 1"/>
    <property type="match status" value="1"/>
</dbReference>
<dbReference type="Gene3D" id="3.40.50.2300">
    <property type="match status" value="1"/>
</dbReference>
<evidence type="ECO:0000313" key="5">
    <source>
        <dbReference type="Proteomes" id="UP000239089"/>
    </source>
</evidence>
<dbReference type="PANTHER" id="PTHR44591:SF25">
    <property type="entry name" value="CHEMOTAXIS TWO-COMPONENT RESPONSE REGULATOR"/>
    <property type="match status" value="1"/>
</dbReference>
<evidence type="ECO:0000313" key="4">
    <source>
        <dbReference type="EMBL" id="PPQ32287.1"/>
    </source>
</evidence>
<gene>
    <name evidence="4" type="ORF">CCR94_06490</name>
</gene>
<accession>A0A2S6NCF6</accession>
<dbReference type="EMBL" id="NHSJ01000041">
    <property type="protein sequence ID" value="PPQ32287.1"/>
    <property type="molecule type" value="Genomic_DNA"/>
</dbReference>
<protein>
    <submittedName>
        <fullName evidence="4">Two-component system response regulator</fullName>
    </submittedName>
</protein>
<feature type="domain" description="Response regulatory" evidence="3">
    <location>
        <begin position="6"/>
        <end position="119"/>
    </location>
</feature>
<evidence type="ECO:0000256" key="1">
    <source>
        <dbReference type="ARBA" id="ARBA00022553"/>
    </source>
</evidence>
<comment type="caution">
    <text evidence="4">The sequence shown here is derived from an EMBL/GenBank/DDBJ whole genome shotgun (WGS) entry which is preliminary data.</text>
</comment>
<feature type="modified residue" description="4-aspartylphosphate" evidence="2">
    <location>
        <position position="55"/>
    </location>
</feature>
<keyword evidence="1 2" id="KW-0597">Phosphoprotein</keyword>
<sequence>MTEMKRVLIVDDSVTTRAYYRSVLEGAGFGVDEAVNGLEGLERAMGAVFDLAIVDVNMPKMDGYTMIDSLRRDPELATLPILTISTEPPSPASETRGSDYHIYKPAAPDDLATMARLLTGAAL</sequence>